<proteinExistence type="predicted"/>
<organism evidence="1 2">
    <name type="scientific">Thermothielavioides terrestris (strain ATCC 38088 / NRRL 8126)</name>
    <name type="common">Thielavia terrestris</name>
    <dbReference type="NCBI Taxonomy" id="578455"/>
    <lineage>
        <taxon>Eukaryota</taxon>
        <taxon>Fungi</taxon>
        <taxon>Dikarya</taxon>
        <taxon>Ascomycota</taxon>
        <taxon>Pezizomycotina</taxon>
        <taxon>Sordariomycetes</taxon>
        <taxon>Sordariomycetidae</taxon>
        <taxon>Sordariales</taxon>
        <taxon>Chaetomiaceae</taxon>
        <taxon>Thermothielavioides</taxon>
        <taxon>Thermothielavioides terrestris</taxon>
    </lineage>
</organism>
<accession>G2QZY5</accession>
<dbReference type="HOGENOM" id="CLU_082158_0_0_1"/>
<dbReference type="KEGG" id="ttt:THITE_2112655"/>
<dbReference type="AlphaFoldDB" id="G2QZY5"/>
<dbReference type="RefSeq" id="XP_003651892.1">
    <property type="nucleotide sequence ID" value="XM_003651844.1"/>
</dbReference>
<reference evidence="1 2" key="1">
    <citation type="journal article" date="2011" name="Nat. Biotechnol.">
        <title>Comparative genomic analysis of the thermophilic biomass-degrading fungi Myceliophthora thermophila and Thielavia terrestris.</title>
        <authorList>
            <person name="Berka R.M."/>
            <person name="Grigoriev I.V."/>
            <person name="Otillar R."/>
            <person name="Salamov A."/>
            <person name="Grimwood J."/>
            <person name="Reid I."/>
            <person name="Ishmael N."/>
            <person name="John T."/>
            <person name="Darmond C."/>
            <person name="Moisan M.-C."/>
            <person name="Henrissat B."/>
            <person name="Coutinho P.M."/>
            <person name="Lombard V."/>
            <person name="Natvig D.O."/>
            <person name="Lindquist E."/>
            <person name="Schmutz J."/>
            <person name="Lucas S."/>
            <person name="Harris P."/>
            <person name="Powlowski J."/>
            <person name="Bellemare A."/>
            <person name="Taylor D."/>
            <person name="Butler G."/>
            <person name="de Vries R.P."/>
            <person name="Allijn I.E."/>
            <person name="van den Brink J."/>
            <person name="Ushinsky S."/>
            <person name="Storms R."/>
            <person name="Powell A.J."/>
            <person name="Paulsen I.T."/>
            <person name="Elbourne L.D.H."/>
            <person name="Baker S.E."/>
            <person name="Magnuson J."/>
            <person name="LaBoissiere S."/>
            <person name="Clutterbuck A.J."/>
            <person name="Martinez D."/>
            <person name="Wogulis M."/>
            <person name="de Leon A.L."/>
            <person name="Rey M.W."/>
            <person name="Tsang A."/>
        </authorList>
    </citation>
    <scope>NUCLEOTIDE SEQUENCE [LARGE SCALE GENOMIC DNA]</scope>
    <source>
        <strain evidence="2">ATCC 38088 / NRRL 8126</strain>
    </source>
</reference>
<dbReference type="Proteomes" id="UP000008181">
    <property type="component" value="Chromosome 2"/>
</dbReference>
<keyword evidence="2" id="KW-1185">Reference proteome</keyword>
<evidence type="ECO:0000313" key="2">
    <source>
        <dbReference type="Proteomes" id="UP000008181"/>
    </source>
</evidence>
<protein>
    <submittedName>
        <fullName evidence="1">Uncharacterized protein</fullName>
    </submittedName>
</protein>
<dbReference type="EMBL" id="CP003010">
    <property type="protein sequence ID" value="AEO65556.1"/>
    <property type="molecule type" value="Genomic_DNA"/>
</dbReference>
<gene>
    <name evidence="1" type="ORF">THITE_2112655</name>
</gene>
<dbReference type="GeneID" id="11518110"/>
<dbReference type="eggNOG" id="ENOG502TAUP">
    <property type="taxonomic scope" value="Eukaryota"/>
</dbReference>
<dbReference type="OrthoDB" id="2730545at2759"/>
<sequence>MATPPNRYFPCAFLREKGIPSLVWFEDAIAPYGVPTAVFDLYLLVPDIDEAERVLVGSGWVYAGPKPEKSVCHFLEDVVSYRRLNPPAALTAHMEKDDFRGPHPPTTTVLLPAAGWNVAVDELRGSSPDSFVPQLELLLDALIDSLLDSPPSTTLRMHLAVQVAYLYGHCTTLKTQDYAQNLRLDHRQFHYDALSKGGIGTLPFLKEQRQIRDEIRQGVRQPQRNSWYLTPANLEKRKPGQLDTSRLENMNHRLGPVFSRFMASAKEETSDTQDRTEAEV</sequence>
<evidence type="ECO:0000313" key="1">
    <source>
        <dbReference type="EMBL" id="AEO65556.1"/>
    </source>
</evidence>
<name>G2QZY5_THETT</name>